<name>A0A814SDG5_9BILA</name>
<comment type="caution">
    <text evidence="1">The sequence shown here is derived from an EMBL/GenBank/DDBJ whole genome shotgun (WGS) entry which is preliminary data.</text>
</comment>
<dbReference type="EMBL" id="CAJNOU010001061">
    <property type="protein sequence ID" value="CAF1143547.1"/>
    <property type="molecule type" value="Genomic_DNA"/>
</dbReference>
<reference evidence="1" key="1">
    <citation type="submission" date="2021-02" db="EMBL/GenBank/DDBJ databases">
        <authorList>
            <person name="Nowell W R."/>
        </authorList>
    </citation>
    <scope>NUCLEOTIDE SEQUENCE</scope>
</reference>
<dbReference type="InterPro" id="IPR032675">
    <property type="entry name" value="LRR_dom_sf"/>
</dbReference>
<dbReference type="Proteomes" id="UP000663889">
    <property type="component" value="Unassembled WGS sequence"/>
</dbReference>
<proteinExistence type="predicted"/>
<dbReference type="SUPFAM" id="SSF52047">
    <property type="entry name" value="RNI-like"/>
    <property type="match status" value="1"/>
</dbReference>
<protein>
    <submittedName>
        <fullName evidence="1">Uncharacterized protein</fullName>
    </submittedName>
</protein>
<accession>A0A814SDG5</accession>
<evidence type="ECO:0000313" key="1">
    <source>
        <dbReference type="EMBL" id="CAF1143547.1"/>
    </source>
</evidence>
<organism evidence="1 2">
    <name type="scientific">Rotaria sordida</name>
    <dbReference type="NCBI Taxonomy" id="392033"/>
    <lineage>
        <taxon>Eukaryota</taxon>
        <taxon>Metazoa</taxon>
        <taxon>Spiralia</taxon>
        <taxon>Gnathifera</taxon>
        <taxon>Rotifera</taxon>
        <taxon>Eurotatoria</taxon>
        <taxon>Bdelloidea</taxon>
        <taxon>Philodinida</taxon>
        <taxon>Philodinidae</taxon>
        <taxon>Rotaria</taxon>
    </lineage>
</organism>
<gene>
    <name evidence="1" type="ORF">SEV965_LOCUS18061</name>
</gene>
<sequence>AQYLGEELQQNITLTTLDISKNIIAERGAQYLEKLKKKNKTLNVFW</sequence>
<feature type="non-terminal residue" evidence="1">
    <location>
        <position position="1"/>
    </location>
</feature>
<dbReference type="AlphaFoldDB" id="A0A814SDG5"/>
<evidence type="ECO:0000313" key="2">
    <source>
        <dbReference type="Proteomes" id="UP000663889"/>
    </source>
</evidence>
<dbReference type="Gene3D" id="3.80.10.10">
    <property type="entry name" value="Ribonuclease Inhibitor"/>
    <property type="match status" value="1"/>
</dbReference>